<dbReference type="EMBL" id="RCMG01001536">
    <property type="protein sequence ID" value="KAG2824938.1"/>
    <property type="molecule type" value="Genomic_DNA"/>
</dbReference>
<name>A0A329SDA7_9STRA</name>
<evidence type="ECO:0000313" key="7">
    <source>
        <dbReference type="Proteomes" id="UP000251314"/>
    </source>
</evidence>
<sequence length="100" mass="11379">MRIPRVWDSTDRQTKSESCHVVAFMYLFPQEGFPLDAKAKDYKDLVIDAGRPAEDAVFEFLKARDINVKGAGSGLRVLRPLHRSCVLDERIIPYKCLLAI</sequence>
<evidence type="ECO:0000313" key="6">
    <source>
        <dbReference type="EMBL" id="RAW34640.1"/>
    </source>
</evidence>
<dbReference type="EMBL" id="RCMV01002349">
    <property type="protein sequence ID" value="KAG3203236.1"/>
    <property type="molecule type" value="Genomic_DNA"/>
</dbReference>
<evidence type="ECO:0000313" key="2">
    <source>
        <dbReference type="EMBL" id="KAG2886073.1"/>
    </source>
</evidence>
<dbReference type="Proteomes" id="UP000736787">
    <property type="component" value="Unassembled WGS sequence"/>
</dbReference>
<dbReference type="Proteomes" id="UP000251314">
    <property type="component" value="Unassembled WGS sequence"/>
</dbReference>
<reference evidence="1" key="2">
    <citation type="submission" date="2018-10" db="EMBL/GenBank/DDBJ databases">
        <title>Effector identification in a new, highly contiguous assembly of the strawberry crown rot pathogen Phytophthora cactorum.</title>
        <authorList>
            <person name="Armitage A.D."/>
            <person name="Nellist C.F."/>
            <person name="Bates H."/>
            <person name="Vickerstaff R.J."/>
            <person name="Harrison R.J."/>
        </authorList>
    </citation>
    <scope>NUCLEOTIDE SEQUENCE</scope>
    <source>
        <strain evidence="1">15-7</strain>
        <strain evidence="2">4032</strain>
        <strain evidence="3">4040</strain>
        <strain evidence="4">P415</strain>
        <strain evidence="5">P421</strain>
    </source>
</reference>
<dbReference type="EMBL" id="RCMK01001616">
    <property type="protein sequence ID" value="KAG2891053.1"/>
    <property type="molecule type" value="Genomic_DNA"/>
</dbReference>
<dbReference type="Proteomes" id="UP000697107">
    <property type="component" value="Unassembled WGS sequence"/>
</dbReference>
<evidence type="ECO:0000313" key="1">
    <source>
        <dbReference type="EMBL" id="KAG2824938.1"/>
    </source>
</evidence>
<protein>
    <submittedName>
        <fullName evidence="6">Uncharacterized protein</fullName>
    </submittedName>
</protein>
<reference evidence="6 7" key="1">
    <citation type="submission" date="2018-01" db="EMBL/GenBank/DDBJ databases">
        <title>Draft genome of the strawberry crown rot pathogen Phytophthora cactorum.</title>
        <authorList>
            <person name="Armitage A.D."/>
            <person name="Lysoe E."/>
            <person name="Nellist C.F."/>
            <person name="Harrison R.J."/>
            <person name="Brurberg M.B."/>
        </authorList>
    </citation>
    <scope>NUCLEOTIDE SEQUENCE [LARGE SCALE GENOMIC DNA]</scope>
    <source>
        <strain evidence="6 7">10300</strain>
    </source>
</reference>
<evidence type="ECO:0000313" key="3">
    <source>
        <dbReference type="EMBL" id="KAG2891053.1"/>
    </source>
</evidence>
<dbReference type="Proteomes" id="UP000774804">
    <property type="component" value="Unassembled WGS sequence"/>
</dbReference>
<evidence type="ECO:0000313" key="5">
    <source>
        <dbReference type="EMBL" id="KAG3203236.1"/>
    </source>
</evidence>
<dbReference type="STRING" id="29920.A0A329SDA7"/>
<dbReference type="VEuPathDB" id="FungiDB:PC110_g9059"/>
<comment type="caution">
    <text evidence="6">The sequence shown here is derived from an EMBL/GenBank/DDBJ whole genome shotgun (WGS) entry which is preliminary data.</text>
</comment>
<dbReference type="Proteomes" id="UP000760860">
    <property type="component" value="Unassembled WGS sequence"/>
</dbReference>
<proteinExistence type="predicted"/>
<dbReference type="EMBL" id="RCMI01001363">
    <property type="protein sequence ID" value="KAG2886073.1"/>
    <property type="molecule type" value="Genomic_DNA"/>
</dbReference>
<keyword evidence="7" id="KW-1185">Reference proteome</keyword>
<accession>A0A329SDA7</accession>
<dbReference type="Proteomes" id="UP000735874">
    <property type="component" value="Unassembled WGS sequence"/>
</dbReference>
<dbReference type="AlphaFoldDB" id="A0A329SDA7"/>
<dbReference type="OrthoDB" id="119265at2759"/>
<dbReference type="EMBL" id="MJFZ01000194">
    <property type="protein sequence ID" value="RAW34640.1"/>
    <property type="molecule type" value="Genomic_DNA"/>
</dbReference>
<evidence type="ECO:0000313" key="4">
    <source>
        <dbReference type="EMBL" id="KAG2961510.1"/>
    </source>
</evidence>
<gene>
    <name evidence="6" type="ORF">PC110_g9059</name>
    <name evidence="1" type="ORF">PC113_g21970</name>
    <name evidence="2" type="ORF">PC115_g20776</name>
    <name evidence="3" type="ORF">PC117_g24337</name>
    <name evidence="4" type="ORF">PC118_g21937</name>
    <name evidence="5" type="ORF">PC129_g22961</name>
</gene>
<organism evidence="6 7">
    <name type="scientific">Phytophthora cactorum</name>
    <dbReference type="NCBI Taxonomy" id="29920"/>
    <lineage>
        <taxon>Eukaryota</taxon>
        <taxon>Sar</taxon>
        <taxon>Stramenopiles</taxon>
        <taxon>Oomycota</taxon>
        <taxon>Peronosporomycetes</taxon>
        <taxon>Peronosporales</taxon>
        <taxon>Peronosporaceae</taxon>
        <taxon>Phytophthora</taxon>
    </lineage>
</organism>
<dbReference type="EMBL" id="RCML01001595">
    <property type="protein sequence ID" value="KAG2961510.1"/>
    <property type="molecule type" value="Genomic_DNA"/>
</dbReference>